<dbReference type="InterPro" id="IPR021296">
    <property type="entry name" value="DUF2868"/>
</dbReference>
<reference evidence="2" key="1">
    <citation type="submission" date="2022-12" db="EMBL/GenBank/DDBJ databases">
        <title>Bacterial isolates from different developmental stages of Nematostella vectensis.</title>
        <authorList>
            <person name="Fraune S."/>
        </authorList>
    </citation>
    <scope>NUCLEOTIDE SEQUENCE</scope>
    <source>
        <strain evidence="2">G21619-S1</strain>
    </source>
</reference>
<feature type="transmembrane region" description="Helical" evidence="1">
    <location>
        <begin position="181"/>
        <end position="202"/>
    </location>
</feature>
<keyword evidence="3" id="KW-1185">Reference proteome</keyword>
<keyword evidence="1" id="KW-0472">Membrane</keyword>
<organism evidence="2 3">
    <name type="scientific">Castellaniella denitrificans</name>
    <dbReference type="NCBI Taxonomy" id="56119"/>
    <lineage>
        <taxon>Bacteria</taxon>
        <taxon>Pseudomonadati</taxon>
        <taxon>Pseudomonadota</taxon>
        <taxon>Betaproteobacteria</taxon>
        <taxon>Burkholderiales</taxon>
        <taxon>Alcaligenaceae</taxon>
        <taxon>Castellaniella</taxon>
    </lineage>
</organism>
<feature type="transmembrane region" description="Helical" evidence="1">
    <location>
        <begin position="262"/>
        <end position="287"/>
    </location>
</feature>
<protein>
    <submittedName>
        <fullName evidence="2">DUF2868 domain-containing protein</fullName>
    </submittedName>
</protein>
<feature type="transmembrane region" description="Helical" evidence="1">
    <location>
        <begin position="81"/>
        <end position="102"/>
    </location>
</feature>
<evidence type="ECO:0000256" key="1">
    <source>
        <dbReference type="SAM" id="Phobius"/>
    </source>
</evidence>
<dbReference type="Proteomes" id="UP001068379">
    <property type="component" value="Unassembled WGS sequence"/>
</dbReference>
<sequence>MRNRPPSSASQAAAPLLQYWQAEAVRLREAHWGPLEDRAACQAALRGPADLQRRILARAAWLAEHGDLHERLIQWSVGARWALAVLWLCACLAGIGTAAAVLGAVEVNLALALLGLLGLHALTFMIWLAGWLPGLPDATALSRLWLWLTRRLVRGPDAALAAQAFLSLLGRARAWKSAIGLISHGAWTAAFLGAVPTLVLLLSTRRYTFHWETTLLSPEAFVGATRVLGFLPGLLGFPAPDDAQIAASLGPRPLAAGVQADWSLWLIGCVVAWGLLPRLLALSACVLHLRRRLGGLAVDPGLPGWLDLRERLLPTHASLGIDRPAPASEGLADPVAPAASAGGRAAVLAYELGPGLAWPPDGLPAGVADLGRCDSREDRARIRTLLDDPPAHLLFVCDARLTPDRGAAAWLDELRRACPDLSALCLGGTPPRVRAWQDILSQHAVSSIPSLSGWLEHIGKLRHD</sequence>
<gene>
    <name evidence="2" type="ORF">O4H32_02315</name>
</gene>
<keyword evidence="1" id="KW-0812">Transmembrane</keyword>
<proteinExistence type="predicted"/>
<feature type="transmembrane region" description="Helical" evidence="1">
    <location>
        <begin position="109"/>
        <end position="132"/>
    </location>
</feature>
<keyword evidence="1" id="KW-1133">Transmembrane helix</keyword>
<name>A0ABT4M0E5_9BURK</name>
<dbReference type="Pfam" id="PF11067">
    <property type="entry name" value="DUF2868"/>
    <property type="match status" value="1"/>
</dbReference>
<dbReference type="RefSeq" id="WP_269356302.1">
    <property type="nucleotide sequence ID" value="NZ_JAPWHE010000001.1"/>
</dbReference>
<evidence type="ECO:0000313" key="3">
    <source>
        <dbReference type="Proteomes" id="UP001068379"/>
    </source>
</evidence>
<comment type="caution">
    <text evidence="2">The sequence shown here is derived from an EMBL/GenBank/DDBJ whole genome shotgun (WGS) entry which is preliminary data.</text>
</comment>
<dbReference type="EMBL" id="JAPWHE010000001">
    <property type="protein sequence ID" value="MCZ4328788.1"/>
    <property type="molecule type" value="Genomic_DNA"/>
</dbReference>
<accession>A0ABT4M0E5</accession>
<evidence type="ECO:0000313" key="2">
    <source>
        <dbReference type="EMBL" id="MCZ4328788.1"/>
    </source>
</evidence>